<accession>A0A934MQW2</accession>
<dbReference type="SUPFAM" id="SSF52833">
    <property type="entry name" value="Thioredoxin-like"/>
    <property type="match status" value="1"/>
</dbReference>
<evidence type="ECO:0000259" key="5">
    <source>
        <dbReference type="PROSITE" id="PS51352"/>
    </source>
</evidence>
<dbReference type="GO" id="GO:0046872">
    <property type="term" value="F:metal ion binding"/>
    <property type="evidence" value="ECO:0007669"/>
    <property type="project" value="UniProtKB-KW"/>
</dbReference>
<dbReference type="CDD" id="cd02968">
    <property type="entry name" value="SCO"/>
    <property type="match status" value="1"/>
</dbReference>
<gene>
    <name evidence="6" type="ORF">JFN88_13585</name>
</gene>
<keyword evidence="4" id="KW-1015">Disulfide bond</keyword>
<keyword evidence="7" id="KW-1185">Reference proteome</keyword>
<protein>
    <submittedName>
        <fullName evidence="6">SCO family protein</fullName>
    </submittedName>
</protein>
<evidence type="ECO:0000256" key="3">
    <source>
        <dbReference type="PIRSR" id="PIRSR603782-1"/>
    </source>
</evidence>
<dbReference type="InterPro" id="IPR036249">
    <property type="entry name" value="Thioredoxin-like_sf"/>
</dbReference>
<comment type="similarity">
    <text evidence="1">Belongs to the SCO1/2 family.</text>
</comment>
<sequence length="205" mass="23194">MIFLRKHAFKIAVLALCALMAIYLLTTLNVGGEPLRKLGQAPAYELTDADGNTVSIENTQGKVRLHYFYFSYCPDVCPPTTAQLAQIQDALVKEGAFGKDFQIHQITVDPNRDTPERIKQYAGKFDADFTGWKFLRGDEAFTHELAQQYGVSVIKTSDQQFSHTNFFILVDQQGEVRKYIQANEELQVGDVVKDIKRLLKEQDAN</sequence>
<dbReference type="AlphaFoldDB" id="A0A934MQW2"/>
<keyword evidence="2 3" id="KW-0186">Copper</keyword>
<evidence type="ECO:0000256" key="4">
    <source>
        <dbReference type="PIRSR" id="PIRSR603782-2"/>
    </source>
</evidence>
<keyword evidence="3" id="KW-0479">Metal-binding</keyword>
<dbReference type="InterPro" id="IPR003782">
    <property type="entry name" value="SCO1/SenC"/>
</dbReference>
<evidence type="ECO:0000313" key="6">
    <source>
        <dbReference type="EMBL" id="MBJ6362303.1"/>
    </source>
</evidence>
<dbReference type="InterPro" id="IPR013766">
    <property type="entry name" value="Thioredoxin_domain"/>
</dbReference>
<reference evidence="6" key="1">
    <citation type="submission" date="2020-12" db="EMBL/GenBank/DDBJ databases">
        <authorList>
            <person name="Huq M.A."/>
        </authorList>
    </citation>
    <scope>NUCLEOTIDE SEQUENCE</scope>
    <source>
        <strain evidence="6">MAHUQ-46</strain>
    </source>
</reference>
<feature type="binding site" evidence="3">
    <location>
        <position position="73"/>
    </location>
    <ligand>
        <name>Cu cation</name>
        <dbReference type="ChEBI" id="CHEBI:23378"/>
    </ligand>
</feature>
<feature type="disulfide bond" description="Redox-active" evidence="4">
    <location>
        <begin position="73"/>
        <end position="77"/>
    </location>
</feature>
<feature type="binding site" evidence="3">
    <location>
        <position position="163"/>
    </location>
    <ligand>
        <name>Cu cation</name>
        <dbReference type="ChEBI" id="CHEBI:23378"/>
    </ligand>
</feature>
<dbReference type="Gene3D" id="3.40.30.10">
    <property type="entry name" value="Glutaredoxin"/>
    <property type="match status" value="1"/>
</dbReference>
<evidence type="ECO:0000256" key="1">
    <source>
        <dbReference type="ARBA" id="ARBA00010996"/>
    </source>
</evidence>
<evidence type="ECO:0000313" key="7">
    <source>
        <dbReference type="Proteomes" id="UP000640274"/>
    </source>
</evidence>
<dbReference type="Proteomes" id="UP000640274">
    <property type="component" value="Unassembled WGS sequence"/>
</dbReference>
<comment type="caution">
    <text evidence="6">The sequence shown here is derived from an EMBL/GenBank/DDBJ whole genome shotgun (WGS) entry which is preliminary data.</text>
</comment>
<dbReference type="PANTHER" id="PTHR12151:SF25">
    <property type="entry name" value="LINALOOL DEHYDRATASE_ISOMERASE DOMAIN-CONTAINING PROTEIN"/>
    <property type="match status" value="1"/>
</dbReference>
<dbReference type="EMBL" id="JAELUP010000065">
    <property type="protein sequence ID" value="MBJ6362303.1"/>
    <property type="molecule type" value="Genomic_DNA"/>
</dbReference>
<evidence type="ECO:0000256" key="2">
    <source>
        <dbReference type="ARBA" id="ARBA00023008"/>
    </source>
</evidence>
<feature type="binding site" evidence="3">
    <location>
        <position position="77"/>
    </location>
    <ligand>
        <name>Cu cation</name>
        <dbReference type="ChEBI" id="CHEBI:23378"/>
    </ligand>
</feature>
<dbReference type="Pfam" id="PF02630">
    <property type="entry name" value="SCO1-SenC"/>
    <property type="match status" value="1"/>
</dbReference>
<dbReference type="RefSeq" id="WP_199019825.1">
    <property type="nucleotide sequence ID" value="NZ_JAELUP010000065.1"/>
</dbReference>
<feature type="domain" description="Thioredoxin" evidence="5">
    <location>
        <begin position="35"/>
        <end position="204"/>
    </location>
</feature>
<dbReference type="PROSITE" id="PS51352">
    <property type="entry name" value="THIOREDOXIN_2"/>
    <property type="match status" value="1"/>
</dbReference>
<name>A0A934MQW2_9BACL</name>
<dbReference type="PANTHER" id="PTHR12151">
    <property type="entry name" value="ELECTRON TRANSPORT PROTIN SCO1/SENC FAMILY MEMBER"/>
    <property type="match status" value="1"/>
</dbReference>
<organism evidence="6 7">
    <name type="scientific">Paenibacillus roseus</name>
    <dbReference type="NCBI Taxonomy" id="2798579"/>
    <lineage>
        <taxon>Bacteria</taxon>
        <taxon>Bacillati</taxon>
        <taxon>Bacillota</taxon>
        <taxon>Bacilli</taxon>
        <taxon>Bacillales</taxon>
        <taxon>Paenibacillaceae</taxon>
        <taxon>Paenibacillus</taxon>
    </lineage>
</organism>
<proteinExistence type="inferred from homology"/>